<dbReference type="EMBL" id="JAHRIN010027908">
    <property type="protein sequence ID" value="MEQ2201469.1"/>
    <property type="molecule type" value="Genomic_DNA"/>
</dbReference>
<evidence type="ECO:0000313" key="2">
    <source>
        <dbReference type="Proteomes" id="UP001434883"/>
    </source>
</evidence>
<keyword evidence="2" id="KW-1185">Reference proteome</keyword>
<accession>A0ABV0R039</accession>
<protein>
    <submittedName>
        <fullName evidence="1">Uncharacterized protein</fullName>
    </submittedName>
</protein>
<comment type="caution">
    <text evidence="1">The sequence shown here is derived from an EMBL/GenBank/DDBJ whole genome shotgun (WGS) entry which is preliminary data.</text>
</comment>
<evidence type="ECO:0000313" key="1">
    <source>
        <dbReference type="EMBL" id="MEQ2201469.1"/>
    </source>
</evidence>
<proteinExistence type="predicted"/>
<sequence>LSTLSTSSPLMKGAVCSEHFDLLKSMKISVVLDVFRSSLLPQVPDLFSVDCFIIIQNKLYKFNNDVAGGWMGQRSCEEGVQVGLSTYPCSVPAFRMRVKEMWSLILGQLLRKFRIQVHSEPPRPSLLSVVISLRDTAAQKAELKSTNSILT</sequence>
<feature type="non-terminal residue" evidence="1">
    <location>
        <position position="1"/>
    </location>
</feature>
<organism evidence="1 2">
    <name type="scientific">Xenoophorus captivus</name>
    <dbReference type="NCBI Taxonomy" id="1517983"/>
    <lineage>
        <taxon>Eukaryota</taxon>
        <taxon>Metazoa</taxon>
        <taxon>Chordata</taxon>
        <taxon>Craniata</taxon>
        <taxon>Vertebrata</taxon>
        <taxon>Euteleostomi</taxon>
        <taxon>Actinopterygii</taxon>
        <taxon>Neopterygii</taxon>
        <taxon>Teleostei</taxon>
        <taxon>Neoteleostei</taxon>
        <taxon>Acanthomorphata</taxon>
        <taxon>Ovalentaria</taxon>
        <taxon>Atherinomorphae</taxon>
        <taxon>Cyprinodontiformes</taxon>
        <taxon>Goodeidae</taxon>
        <taxon>Xenoophorus</taxon>
    </lineage>
</organism>
<gene>
    <name evidence="1" type="ORF">XENOCAPTIV_012898</name>
</gene>
<name>A0ABV0R039_9TELE</name>
<reference evidence="1 2" key="1">
    <citation type="submission" date="2021-06" db="EMBL/GenBank/DDBJ databases">
        <authorList>
            <person name="Palmer J.M."/>
        </authorList>
    </citation>
    <scope>NUCLEOTIDE SEQUENCE [LARGE SCALE GENOMIC DNA]</scope>
    <source>
        <strain evidence="1 2">XC_2019</strain>
        <tissue evidence="1">Muscle</tissue>
    </source>
</reference>
<dbReference type="Proteomes" id="UP001434883">
    <property type="component" value="Unassembled WGS sequence"/>
</dbReference>